<feature type="region of interest" description="Disordered" evidence="1">
    <location>
        <begin position="252"/>
        <end position="277"/>
    </location>
</feature>
<protein>
    <recommendedName>
        <fullName evidence="4">OTU domain-containing protein</fullName>
    </recommendedName>
</protein>
<feature type="region of interest" description="Disordered" evidence="1">
    <location>
        <begin position="1"/>
        <end position="89"/>
    </location>
</feature>
<accession>A0ABD3DWE7</accession>
<dbReference type="EMBL" id="JAVIJP010000013">
    <property type="protein sequence ID" value="KAL3646392.1"/>
    <property type="molecule type" value="Genomic_DNA"/>
</dbReference>
<evidence type="ECO:0008006" key="4">
    <source>
        <dbReference type="Google" id="ProtNLM"/>
    </source>
</evidence>
<dbReference type="AlphaFoldDB" id="A0ABD3DWE7"/>
<feature type="compositionally biased region" description="Polar residues" evidence="1">
    <location>
        <begin position="252"/>
        <end position="267"/>
    </location>
</feature>
<name>A0ABD3DWE7_9LAMI</name>
<reference evidence="3" key="1">
    <citation type="journal article" date="2024" name="IScience">
        <title>Strigolactones Initiate the Formation of Haustorium-like Structures in Castilleja.</title>
        <authorList>
            <person name="Buerger M."/>
            <person name="Peterson D."/>
            <person name="Chory J."/>
        </authorList>
    </citation>
    <scope>NUCLEOTIDE SEQUENCE [LARGE SCALE GENOMIC DNA]</scope>
</reference>
<dbReference type="Gene3D" id="3.90.70.80">
    <property type="match status" value="1"/>
</dbReference>
<feature type="compositionally biased region" description="Polar residues" evidence="1">
    <location>
        <begin position="37"/>
        <end position="70"/>
    </location>
</feature>
<feature type="compositionally biased region" description="Pro residues" evidence="1">
    <location>
        <begin position="19"/>
        <end position="29"/>
    </location>
</feature>
<dbReference type="Proteomes" id="UP001632038">
    <property type="component" value="Unassembled WGS sequence"/>
</dbReference>
<organism evidence="2 3">
    <name type="scientific">Castilleja foliolosa</name>
    <dbReference type="NCBI Taxonomy" id="1961234"/>
    <lineage>
        <taxon>Eukaryota</taxon>
        <taxon>Viridiplantae</taxon>
        <taxon>Streptophyta</taxon>
        <taxon>Embryophyta</taxon>
        <taxon>Tracheophyta</taxon>
        <taxon>Spermatophyta</taxon>
        <taxon>Magnoliopsida</taxon>
        <taxon>eudicotyledons</taxon>
        <taxon>Gunneridae</taxon>
        <taxon>Pentapetalae</taxon>
        <taxon>asterids</taxon>
        <taxon>lamiids</taxon>
        <taxon>Lamiales</taxon>
        <taxon>Orobanchaceae</taxon>
        <taxon>Pedicularideae</taxon>
        <taxon>Castillejinae</taxon>
        <taxon>Castilleja</taxon>
    </lineage>
</organism>
<sequence>MKKEKFDNVEENFSTPISTPDPTPIPTPICTPIATPVSTPASTPRGRGNSSGRPKSRGRFSNASRGSANTSRERPSNASQEPPSAQPEPSWYRDLYDWFIPSFKGYCDVLGDGNCGYRCVAKAVKGDENEWEAVRREIVLEMQHNPDLYYTIFYYDTYVTIMSNASWFPGVSSNTFAPREKWMCIGDVGFAVANRYSAMVVEISGRASFTILPTYLPDGVFTLAHEIYILHHAAGEHYIYILHHAGHRTPSNKLDWSHPSSCTKTSEPQPPTHSPSLPVMAAADGRNQYALCSSIDQRTK</sequence>
<proteinExistence type="predicted"/>
<evidence type="ECO:0000313" key="2">
    <source>
        <dbReference type="EMBL" id="KAL3646392.1"/>
    </source>
</evidence>
<gene>
    <name evidence="2" type="ORF">CASFOL_011572</name>
</gene>
<feature type="compositionally biased region" description="Low complexity" evidence="1">
    <location>
        <begin position="78"/>
        <end position="89"/>
    </location>
</feature>
<evidence type="ECO:0000256" key="1">
    <source>
        <dbReference type="SAM" id="MobiDB-lite"/>
    </source>
</evidence>
<comment type="caution">
    <text evidence="2">The sequence shown here is derived from an EMBL/GenBank/DDBJ whole genome shotgun (WGS) entry which is preliminary data.</text>
</comment>
<keyword evidence="3" id="KW-1185">Reference proteome</keyword>
<dbReference type="CDD" id="cd22744">
    <property type="entry name" value="OTU"/>
    <property type="match status" value="1"/>
</dbReference>
<evidence type="ECO:0000313" key="3">
    <source>
        <dbReference type="Proteomes" id="UP001632038"/>
    </source>
</evidence>